<feature type="domain" description="Dienelactone hydrolase" evidence="2">
    <location>
        <begin position="215"/>
        <end position="318"/>
    </location>
</feature>
<dbReference type="KEGG" id="mri:Mal4_02820"/>
<dbReference type="GO" id="GO:0016787">
    <property type="term" value="F:hydrolase activity"/>
    <property type="evidence" value="ECO:0007669"/>
    <property type="project" value="InterPro"/>
</dbReference>
<dbReference type="InterPro" id="IPR050261">
    <property type="entry name" value="FrsA_esterase"/>
</dbReference>
<dbReference type="RefSeq" id="WP_145366710.1">
    <property type="nucleotide sequence ID" value="NZ_CP036275.1"/>
</dbReference>
<organism evidence="3 4">
    <name type="scientific">Maioricimonas rarisocia</name>
    <dbReference type="NCBI Taxonomy" id="2528026"/>
    <lineage>
        <taxon>Bacteria</taxon>
        <taxon>Pseudomonadati</taxon>
        <taxon>Planctomycetota</taxon>
        <taxon>Planctomycetia</taxon>
        <taxon>Planctomycetales</taxon>
        <taxon>Planctomycetaceae</taxon>
        <taxon>Maioricimonas</taxon>
    </lineage>
</organism>
<dbReference type="EMBL" id="CP036275">
    <property type="protein sequence ID" value="QDU35999.1"/>
    <property type="molecule type" value="Genomic_DNA"/>
</dbReference>
<dbReference type="Proteomes" id="UP000320496">
    <property type="component" value="Chromosome"/>
</dbReference>
<reference evidence="3 4" key="1">
    <citation type="submission" date="2019-02" db="EMBL/GenBank/DDBJ databases">
        <title>Deep-cultivation of Planctomycetes and their phenomic and genomic characterization uncovers novel biology.</title>
        <authorList>
            <person name="Wiegand S."/>
            <person name="Jogler M."/>
            <person name="Boedeker C."/>
            <person name="Pinto D."/>
            <person name="Vollmers J."/>
            <person name="Rivas-Marin E."/>
            <person name="Kohn T."/>
            <person name="Peeters S.H."/>
            <person name="Heuer A."/>
            <person name="Rast P."/>
            <person name="Oberbeckmann S."/>
            <person name="Bunk B."/>
            <person name="Jeske O."/>
            <person name="Meyerdierks A."/>
            <person name="Storesund J.E."/>
            <person name="Kallscheuer N."/>
            <person name="Luecker S."/>
            <person name="Lage O.M."/>
            <person name="Pohl T."/>
            <person name="Merkel B.J."/>
            <person name="Hornburger P."/>
            <person name="Mueller R.-W."/>
            <person name="Bruemmer F."/>
            <person name="Labrenz M."/>
            <person name="Spormann A.M."/>
            <person name="Op den Camp H."/>
            <person name="Overmann J."/>
            <person name="Amann R."/>
            <person name="Jetten M.S.M."/>
            <person name="Mascher T."/>
            <person name="Medema M.H."/>
            <person name="Devos D.P."/>
            <person name="Kaster A.-K."/>
            <person name="Ovreas L."/>
            <person name="Rohde M."/>
            <person name="Galperin M.Y."/>
            <person name="Jogler C."/>
        </authorList>
    </citation>
    <scope>NUCLEOTIDE SEQUENCE [LARGE SCALE GENOMIC DNA]</scope>
    <source>
        <strain evidence="3 4">Mal4</strain>
    </source>
</reference>
<evidence type="ECO:0000259" key="2">
    <source>
        <dbReference type="Pfam" id="PF01738"/>
    </source>
</evidence>
<dbReference type="PANTHER" id="PTHR22946:SF0">
    <property type="entry name" value="DIENELACTONE HYDROLASE DOMAIN-CONTAINING PROTEIN"/>
    <property type="match status" value="1"/>
</dbReference>
<evidence type="ECO:0000313" key="4">
    <source>
        <dbReference type="Proteomes" id="UP000320496"/>
    </source>
</evidence>
<gene>
    <name evidence="3" type="ORF">Mal4_02820</name>
</gene>
<dbReference type="AlphaFoldDB" id="A0A517Z0Q1"/>
<dbReference type="OrthoDB" id="2491135at2"/>
<dbReference type="InterPro" id="IPR029058">
    <property type="entry name" value="AB_hydrolase_fold"/>
</dbReference>
<keyword evidence="1" id="KW-0732">Signal</keyword>
<name>A0A517Z0Q1_9PLAN</name>
<feature type="chain" id="PRO_5022141256" description="Dienelactone hydrolase domain-containing protein" evidence="1">
    <location>
        <begin position="24"/>
        <end position="1167"/>
    </location>
</feature>
<dbReference type="PANTHER" id="PTHR22946">
    <property type="entry name" value="DIENELACTONE HYDROLASE DOMAIN-CONTAINING PROTEIN-RELATED"/>
    <property type="match status" value="1"/>
</dbReference>
<protein>
    <recommendedName>
        <fullName evidence="2">Dienelactone hydrolase domain-containing protein</fullName>
    </recommendedName>
</protein>
<evidence type="ECO:0000313" key="3">
    <source>
        <dbReference type="EMBL" id="QDU35999.1"/>
    </source>
</evidence>
<feature type="signal peptide" evidence="1">
    <location>
        <begin position="1"/>
        <end position="23"/>
    </location>
</feature>
<dbReference type="Pfam" id="PF01738">
    <property type="entry name" value="DLH"/>
    <property type="match status" value="1"/>
</dbReference>
<sequence precursor="true">MRAVFRPVAILILLAMTTGRTFGQDTETFPPLDNDAAPQTWEAMWDGFDPRAEPLEVETLHEWDEEDVVLRIVRFRIGVFKGRKAMLAAVYGFPKGASKLPGLVQIHGGGQYADYKACLLNAKRGYATVSIAWAGRISAPDYRVGPAEVKLFWDGETDHPDYRLTTDWGAVDGYHAPGRNQGNQFPSAKAADWTLDPVESPRNSGWFLCAVAARRALTFLEQQPEVDSDRLGVYGHSMGGKLTVLTAPDVRVKAAAPSCGGISDRDNRSPLFRRTLGDEVALERITCPIIFLSPANDFHGRIGDLPDAVEEIRSEQWRVTCAPHHNHQDTPPYEVATQLWFDQHLKGTFTMPTTPQTSVTLKGPDGIPTVSVTADTSQPIVSVDVFYTQHGKPDETSSDRDNTVHRFWRHVATREGDGRWTAPLPIVSTERPLWIYANVTYELPSPVTGAGYYYREYTAESFNLSSLLDTFSPEDLQSAGVAATIEPTTQIEDFEGDWQKEWFTYRPDEWGRSTNKVYDEQYRAPANARLALDVQAEQRNRLVVAVDGYAAEVPIDGGSEWQEVVLSPDDFRNFAGERLAGWEGIQQLTLTASTRLRGGRRESRVVGGSWKGTPPRFRNLRWQMPPQTTSVSGDASLLDVFPESTVGIGSDNRGETAVTTEYTPSGSVWDDRLDERQVFQIGMQHRQDADRSFTLRIGKGGQIYSLRGPFGESVPPSWRAPGGHMSPWNDEVWQFVAVCTKYNGIDAIRKAGKVPASFVEQLEKSGYASSYFIHNSGAYIPGDSELQSLYCPLLAGDHDEEAGSVRMLNWGLVPQIGTIHRSPLLYYTQVRDAGDGIIELTWVVHNFSQRDDIVFDHLNAPWGGTRISSLPLRYVSSPDGELLEREGFLSSHGTVDVRRTGGWNISCQSDTADSPSLALVYGRDRHLERERARREAGQPYCQFKHSLYRDWRASEPLYQTRWKDWTTRPENSFRNYDVCEIIPKLRIAPGTTIWFRSYLVVGRKDQVMQQATDLVDHVDYGLLEFDRDATPMRTVSPAATDASFSLFTKPVAGTRPLFAIRNTKTGQQIVTADPYFFVEQEELPLHLPEDHPHHDYFANATGYSMDRNNSGWQSLLGYACEERPSTGHWKQLSELLDRNTFPAVSRFHRDLWVKVAPSAAEANLETH</sequence>
<dbReference type="Gene3D" id="3.40.50.1820">
    <property type="entry name" value="alpha/beta hydrolase"/>
    <property type="match status" value="1"/>
</dbReference>
<keyword evidence="4" id="KW-1185">Reference proteome</keyword>
<accession>A0A517Z0Q1</accession>
<dbReference type="InterPro" id="IPR002925">
    <property type="entry name" value="Dienelactn_hydro"/>
</dbReference>
<proteinExistence type="predicted"/>
<evidence type="ECO:0000256" key="1">
    <source>
        <dbReference type="SAM" id="SignalP"/>
    </source>
</evidence>
<dbReference type="SUPFAM" id="SSF53474">
    <property type="entry name" value="alpha/beta-Hydrolases"/>
    <property type="match status" value="1"/>
</dbReference>